<accession>A0ABP7J7Y5</accession>
<comment type="caution">
    <text evidence="5">The sequence shown here is derived from an EMBL/GenBank/DDBJ whole genome shotgun (WGS) entry which is preliminary data.</text>
</comment>
<dbReference type="Pfam" id="PF04055">
    <property type="entry name" value="Radical_SAM"/>
    <property type="match status" value="1"/>
</dbReference>
<evidence type="ECO:0000256" key="3">
    <source>
        <dbReference type="ARBA" id="ARBA00023014"/>
    </source>
</evidence>
<dbReference type="EMBL" id="BAAAZR010000039">
    <property type="protein sequence ID" value="GAA3837069.1"/>
    <property type="molecule type" value="Genomic_DNA"/>
</dbReference>
<dbReference type="PANTHER" id="PTHR43432">
    <property type="entry name" value="SLR0285 PROTEIN"/>
    <property type="match status" value="1"/>
</dbReference>
<reference evidence="6" key="1">
    <citation type="journal article" date="2019" name="Int. J. Syst. Evol. Microbiol.">
        <title>The Global Catalogue of Microorganisms (GCM) 10K type strain sequencing project: providing services to taxonomists for standard genome sequencing and annotation.</title>
        <authorList>
            <consortium name="The Broad Institute Genomics Platform"/>
            <consortium name="The Broad Institute Genome Sequencing Center for Infectious Disease"/>
            <person name="Wu L."/>
            <person name="Ma J."/>
        </authorList>
    </citation>
    <scope>NUCLEOTIDE SEQUENCE [LARGE SCALE GENOMIC DNA]</scope>
    <source>
        <strain evidence="6">JCM 16908</strain>
    </source>
</reference>
<dbReference type="Gene3D" id="3.80.30.30">
    <property type="match status" value="1"/>
</dbReference>
<gene>
    <name evidence="5" type="ORF">GCM10022226_68880</name>
</gene>
<dbReference type="InterPro" id="IPR006638">
    <property type="entry name" value="Elp3/MiaA/NifB-like_rSAM"/>
</dbReference>
<dbReference type="InterPro" id="IPR007197">
    <property type="entry name" value="rSAM"/>
</dbReference>
<dbReference type="Proteomes" id="UP001500888">
    <property type="component" value="Unassembled WGS sequence"/>
</dbReference>
<evidence type="ECO:0000313" key="6">
    <source>
        <dbReference type="Proteomes" id="UP001500888"/>
    </source>
</evidence>
<keyword evidence="3" id="KW-0411">Iron-sulfur</keyword>
<keyword evidence="2" id="KW-0408">Iron</keyword>
<dbReference type="SUPFAM" id="SSF102114">
    <property type="entry name" value="Radical SAM enzymes"/>
    <property type="match status" value="1"/>
</dbReference>
<evidence type="ECO:0000256" key="2">
    <source>
        <dbReference type="ARBA" id="ARBA00023004"/>
    </source>
</evidence>
<dbReference type="SFLD" id="SFLDS00029">
    <property type="entry name" value="Radical_SAM"/>
    <property type="match status" value="1"/>
</dbReference>
<protein>
    <submittedName>
        <fullName evidence="5">Rv2578c family radical SAM protein</fullName>
    </submittedName>
</protein>
<feature type="domain" description="Elp3/MiaA/NifB-like radical SAM core" evidence="4">
    <location>
        <begin position="55"/>
        <end position="285"/>
    </location>
</feature>
<dbReference type="InterPro" id="IPR040086">
    <property type="entry name" value="MJ0683-like"/>
</dbReference>
<keyword evidence="6" id="KW-1185">Reference proteome</keyword>
<dbReference type="SFLD" id="SFLDG01084">
    <property type="entry name" value="Uncharacterised_Radical_SAM_Su"/>
    <property type="match status" value="1"/>
</dbReference>
<evidence type="ECO:0000259" key="4">
    <source>
        <dbReference type="SMART" id="SM00729"/>
    </source>
</evidence>
<evidence type="ECO:0000313" key="5">
    <source>
        <dbReference type="EMBL" id="GAA3837069.1"/>
    </source>
</evidence>
<keyword evidence="1" id="KW-0479">Metal-binding</keyword>
<sequence>MVMRFDALPLVEDTPVARPRIERRAVRRASGDTTFYEVPARTIIDRVPEAVGLDISWAVSPYRGCAHACLYCAARRGHRYLGLDGERDFGSAIVVKTDAARRLRAELASPRWAGEPVGIGLSGDCYQEAEQTYRLMPGIVSALRDAGNPFRVMTKSALILRDAELLAEAAEVAEVEARVSIGFVDDRLRRAVEPGAPSAQKRLELCAELGERGVPSGVLMGPILPCLTDSEDQLRAVVRRVAEAGAVSLTPLVLQLPAGAREWYLRWLAEEHPRLVPRYEELYGAGPLAADDYRRRVVGRVNELARLYGIGARRAAWQARRTVDRQLALL</sequence>
<evidence type="ECO:0000256" key="1">
    <source>
        <dbReference type="ARBA" id="ARBA00022723"/>
    </source>
</evidence>
<proteinExistence type="predicted"/>
<organism evidence="5 6">
    <name type="scientific">Sphaerisporangium flaviroseum</name>
    <dbReference type="NCBI Taxonomy" id="509199"/>
    <lineage>
        <taxon>Bacteria</taxon>
        <taxon>Bacillati</taxon>
        <taxon>Actinomycetota</taxon>
        <taxon>Actinomycetes</taxon>
        <taxon>Streptosporangiales</taxon>
        <taxon>Streptosporangiaceae</taxon>
        <taxon>Sphaerisporangium</taxon>
    </lineage>
</organism>
<dbReference type="PANTHER" id="PTHR43432:SF3">
    <property type="entry name" value="SLR0285 PROTEIN"/>
    <property type="match status" value="1"/>
</dbReference>
<dbReference type="InterPro" id="IPR058240">
    <property type="entry name" value="rSAM_sf"/>
</dbReference>
<dbReference type="SMART" id="SM00729">
    <property type="entry name" value="Elp3"/>
    <property type="match status" value="1"/>
</dbReference>
<name>A0ABP7J7Y5_9ACTN</name>